<dbReference type="Gene3D" id="1.10.1660.10">
    <property type="match status" value="1"/>
</dbReference>
<protein>
    <submittedName>
        <fullName evidence="6">MerR-like DNA binding protein</fullName>
    </submittedName>
</protein>
<name>A0A3N1D1Z2_9ACTN</name>
<evidence type="ECO:0000259" key="5">
    <source>
        <dbReference type="PROSITE" id="PS50937"/>
    </source>
</evidence>
<reference evidence="6 7" key="1">
    <citation type="submission" date="2018-11" db="EMBL/GenBank/DDBJ databases">
        <title>Sequencing the genomes of 1000 actinobacteria strains.</title>
        <authorList>
            <person name="Klenk H.-P."/>
        </authorList>
    </citation>
    <scope>NUCLEOTIDE SEQUENCE [LARGE SCALE GENOMIC DNA]</scope>
    <source>
        <strain evidence="6 7">DSM 44254</strain>
    </source>
</reference>
<keyword evidence="7" id="KW-1185">Reference proteome</keyword>
<keyword evidence="2" id="KW-0805">Transcription regulation</keyword>
<dbReference type="GO" id="GO:0003677">
    <property type="term" value="F:DNA binding"/>
    <property type="evidence" value="ECO:0007669"/>
    <property type="project" value="UniProtKB-KW"/>
</dbReference>
<dbReference type="PANTHER" id="PTHR30204:SF69">
    <property type="entry name" value="MERR-FAMILY TRANSCRIPTIONAL REGULATOR"/>
    <property type="match status" value="1"/>
</dbReference>
<evidence type="ECO:0000313" key="6">
    <source>
        <dbReference type="EMBL" id="ROO87531.1"/>
    </source>
</evidence>
<dbReference type="RefSeq" id="WP_246052999.1">
    <property type="nucleotide sequence ID" value="NZ_RJKE01000001.1"/>
</dbReference>
<dbReference type="InterPro" id="IPR000551">
    <property type="entry name" value="MerR-type_HTH_dom"/>
</dbReference>
<dbReference type="PANTHER" id="PTHR30204">
    <property type="entry name" value="REDOX-CYCLING DRUG-SENSING TRANSCRIPTIONAL ACTIVATOR SOXR"/>
    <property type="match status" value="1"/>
</dbReference>
<dbReference type="GO" id="GO:0003700">
    <property type="term" value="F:DNA-binding transcription factor activity"/>
    <property type="evidence" value="ECO:0007669"/>
    <property type="project" value="InterPro"/>
</dbReference>
<dbReference type="AlphaFoldDB" id="A0A3N1D1Z2"/>
<dbReference type="EMBL" id="RJKE01000001">
    <property type="protein sequence ID" value="ROO87531.1"/>
    <property type="molecule type" value="Genomic_DNA"/>
</dbReference>
<evidence type="ECO:0000256" key="3">
    <source>
        <dbReference type="ARBA" id="ARBA00023125"/>
    </source>
</evidence>
<keyword evidence="1" id="KW-0678">Repressor</keyword>
<evidence type="ECO:0000256" key="4">
    <source>
        <dbReference type="ARBA" id="ARBA00023163"/>
    </source>
</evidence>
<evidence type="ECO:0000313" key="7">
    <source>
        <dbReference type="Proteomes" id="UP000272400"/>
    </source>
</evidence>
<evidence type="ECO:0000256" key="2">
    <source>
        <dbReference type="ARBA" id="ARBA00023015"/>
    </source>
</evidence>
<gene>
    <name evidence="6" type="ORF">EDD29_5139</name>
</gene>
<dbReference type="SUPFAM" id="SSF46955">
    <property type="entry name" value="Putative DNA-binding domain"/>
    <property type="match status" value="1"/>
</dbReference>
<dbReference type="Pfam" id="PF13411">
    <property type="entry name" value="MerR_1"/>
    <property type="match status" value="1"/>
</dbReference>
<dbReference type="PROSITE" id="PS50937">
    <property type="entry name" value="HTH_MERR_2"/>
    <property type="match status" value="1"/>
</dbReference>
<keyword evidence="4" id="KW-0804">Transcription</keyword>
<dbReference type="Proteomes" id="UP000272400">
    <property type="component" value="Unassembled WGS sequence"/>
</dbReference>
<proteinExistence type="predicted"/>
<dbReference type="InterPro" id="IPR047057">
    <property type="entry name" value="MerR_fam"/>
</dbReference>
<comment type="caution">
    <text evidence="6">The sequence shown here is derived from an EMBL/GenBank/DDBJ whole genome shotgun (WGS) entry which is preliminary data.</text>
</comment>
<feature type="domain" description="HTH merR-type" evidence="5">
    <location>
        <begin position="109"/>
        <end position="169"/>
    </location>
</feature>
<dbReference type="InterPro" id="IPR009061">
    <property type="entry name" value="DNA-bd_dom_put_sf"/>
</dbReference>
<organism evidence="6 7">
    <name type="scientific">Actinocorallia herbida</name>
    <dbReference type="NCBI Taxonomy" id="58109"/>
    <lineage>
        <taxon>Bacteria</taxon>
        <taxon>Bacillati</taxon>
        <taxon>Actinomycetota</taxon>
        <taxon>Actinomycetes</taxon>
        <taxon>Streptosporangiales</taxon>
        <taxon>Thermomonosporaceae</taxon>
        <taxon>Actinocorallia</taxon>
    </lineage>
</organism>
<dbReference type="SMART" id="SM00422">
    <property type="entry name" value="HTH_MERR"/>
    <property type="match status" value="1"/>
</dbReference>
<accession>A0A3N1D1Z2</accession>
<keyword evidence="3" id="KW-0238">DNA-binding</keyword>
<sequence length="182" mass="18578">MEGPIGCTLSAGAMKARLGEFEELFALALTRELRGDVEERARASLAAEAECCASVGFDLAATEEGLVVTAPAEVGAALDGLRELAEGSASAAQVAAASGHEGLPSGELAAGVDAQTLCHYERRSLLAEPERTLGGHRLHPVEAVAVLRVIKAAQRLGFTLEEVADLLEATGTAAMACPSGPA</sequence>
<evidence type="ECO:0000256" key="1">
    <source>
        <dbReference type="ARBA" id="ARBA00022491"/>
    </source>
</evidence>